<evidence type="ECO:0000313" key="2">
    <source>
        <dbReference type="EMBL" id="OAG78475.1"/>
    </source>
</evidence>
<evidence type="ECO:0000256" key="1">
    <source>
        <dbReference type="SAM" id="MobiDB-lite"/>
    </source>
</evidence>
<name>A0A177GG93_9PROT</name>
<gene>
    <name evidence="2" type="ORF">Amal_00488</name>
</gene>
<dbReference type="AlphaFoldDB" id="A0A177GG93"/>
<reference evidence="2 3" key="1">
    <citation type="submission" date="2016-03" db="EMBL/GenBank/DDBJ databases">
        <title>Draft genome sequence of Acetobacter malorum CECT 7742, a strain isolated from strawberry vinegar.</title>
        <authorList>
            <person name="Sainz F."/>
            <person name="Mas A."/>
            <person name="Torija M.J."/>
        </authorList>
    </citation>
    <scope>NUCLEOTIDE SEQUENCE [LARGE SCALE GENOMIC DNA]</scope>
    <source>
        <strain evidence="2 3">CECT 7742</strain>
    </source>
</reference>
<dbReference type="EMBL" id="LVHD01000003">
    <property type="protein sequence ID" value="OAG78475.1"/>
    <property type="molecule type" value="Genomic_DNA"/>
</dbReference>
<comment type="caution">
    <text evidence="2">The sequence shown here is derived from an EMBL/GenBank/DDBJ whole genome shotgun (WGS) entry which is preliminary data.</text>
</comment>
<feature type="region of interest" description="Disordered" evidence="1">
    <location>
        <begin position="31"/>
        <end position="65"/>
    </location>
</feature>
<proteinExistence type="predicted"/>
<accession>A0A177GG93</accession>
<sequence length="93" mass="10933">MHTAQRFWIWQLRPREPQEGKIPHQVLSYPAQRRRGRNKRRVPEDLGYMRNRNEPGKQAEGEAHTPLYTVYRGDCDNSGRNQSVEACHSFSVV</sequence>
<dbReference type="PATRIC" id="fig|178901.16.peg.521"/>
<protein>
    <submittedName>
        <fullName evidence="2">Uncharacterized protein</fullName>
    </submittedName>
</protein>
<dbReference type="Proteomes" id="UP000077349">
    <property type="component" value="Unassembled WGS sequence"/>
</dbReference>
<evidence type="ECO:0000313" key="3">
    <source>
        <dbReference type="Proteomes" id="UP000077349"/>
    </source>
</evidence>
<feature type="compositionally biased region" description="Basic and acidic residues" evidence="1">
    <location>
        <begin position="51"/>
        <end position="63"/>
    </location>
</feature>
<organism evidence="2 3">
    <name type="scientific">Acetobacter malorum</name>
    <dbReference type="NCBI Taxonomy" id="178901"/>
    <lineage>
        <taxon>Bacteria</taxon>
        <taxon>Pseudomonadati</taxon>
        <taxon>Pseudomonadota</taxon>
        <taxon>Alphaproteobacteria</taxon>
        <taxon>Acetobacterales</taxon>
        <taxon>Acetobacteraceae</taxon>
        <taxon>Acetobacter</taxon>
    </lineage>
</organism>